<name>A0A1J1I2E9_9DIPT</name>
<dbReference type="EMBL" id="CVRI01000038">
    <property type="protein sequence ID" value="CRK93772.1"/>
    <property type="molecule type" value="Genomic_DNA"/>
</dbReference>
<sequence>MSQLENIEIKVNNEVDKIETNTNEQRVDNAVKQETESNKETKEAVIEEPIKAFQVPVAFNVISAPRVCPPGYRMDSKGKCRKVL</sequence>
<protein>
    <submittedName>
        <fullName evidence="1">CLUMA_CG007300, isoform A</fullName>
    </submittedName>
</protein>
<proteinExistence type="predicted"/>
<evidence type="ECO:0000313" key="1">
    <source>
        <dbReference type="EMBL" id="CRK93772.1"/>
    </source>
</evidence>
<gene>
    <name evidence="1" type="ORF">CLUMA_CG007300</name>
</gene>
<reference evidence="1 2" key="1">
    <citation type="submission" date="2015-04" db="EMBL/GenBank/DDBJ databases">
        <authorList>
            <person name="Syromyatnikov M.Y."/>
            <person name="Popov V.N."/>
        </authorList>
    </citation>
    <scope>NUCLEOTIDE SEQUENCE [LARGE SCALE GENOMIC DNA]</scope>
</reference>
<dbReference type="Proteomes" id="UP000183832">
    <property type="component" value="Unassembled WGS sequence"/>
</dbReference>
<dbReference type="OrthoDB" id="7791091at2759"/>
<accession>A0A1J1I2E9</accession>
<keyword evidence="2" id="KW-1185">Reference proteome</keyword>
<dbReference type="AlphaFoldDB" id="A0A1J1I2E9"/>
<evidence type="ECO:0000313" key="2">
    <source>
        <dbReference type="Proteomes" id="UP000183832"/>
    </source>
</evidence>
<organism evidence="1 2">
    <name type="scientific">Clunio marinus</name>
    <dbReference type="NCBI Taxonomy" id="568069"/>
    <lineage>
        <taxon>Eukaryota</taxon>
        <taxon>Metazoa</taxon>
        <taxon>Ecdysozoa</taxon>
        <taxon>Arthropoda</taxon>
        <taxon>Hexapoda</taxon>
        <taxon>Insecta</taxon>
        <taxon>Pterygota</taxon>
        <taxon>Neoptera</taxon>
        <taxon>Endopterygota</taxon>
        <taxon>Diptera</taxon>
        <taxon>Nematocera</taxon>
        <taxon>Chironomoidea</taxon>
        <taxon>Chironomidae</taxon>
        <taxon>Clunio</taxon>
    </lineage>
</organism>